<keyword evidence="1" id="KW-1133">Transmembrane helix</keyword>
<dbReference type="EMBL" id="JBFOLJ010000003">
    <property type="protein sequence ID" value="KAL2547869.1"/>
    <property type="molecule type" value="Genomic_DNA"/>
</dbReference>
<feature type="transmembrane region" description="Helical" evidence="1">
    <location>
        <begin position="51"/>
        <end position="72"/>
    </location>
</feature>
<organism evidence="2 3">
    <name type="scientific">Forsythia ovata</name>
    <dbReference type="NCBI Taxonomy" id="205694"/>
    <lineage>
        <taxon>Eukaryota</taxon>
        <taxon>Viridiplantae</taxon>
        <taxon>Streptophyta</taxon>
        <taxon>Embryophyta</taxon>
        <taxon>Tracheophyta</taxon>
        <taxon>Spermatophyta</taxon>
        <taxon>Magnoliopsida</taxon>
        <taxon>eudicotyledons</taxon>
        <taxon>Gunneridae</taxon>
        <taxon>Pentapetalae</taxon>
        <taxon>asterids</taxon>
        <taxon>lamiids</taxon>
        <taxon>Lamiales</taxon>
        <taxon>Oleaceae</taxon>
        <taxon>Forsythieae</taxon>
        <taxon>Forsythia</taxon>
    </lineage>
</organism>
<evidence type="ECO:0000313" key="3">
    <source>
        <dbReference type="Proteomes" id="UP001604277"/>
    </source>
</evidence>
<gene>
    <name evidence="2" type="ORF">Fot_09399</name>
</gene>
<evidence type="ECO:0000313" key="2">
    <source>
        <dbReference type="EMBL" id="KAL2547869.1"/>
    </source>
</evidence>
<sequence length="127" mass="14608">MDELELTLPWAGHSLTRKKFSNKKSPWFEAQSTPPGENNNQYPYAKFSPSMAIIVVVLIAALFFMDFFSIYIHHCSDTSGCRQRSPSPLLAIPPCSSHAWTRRFHLRNVARRETINECNVMTVHRRA</sequence>
<evidence type="ECO:0000256" key="1">
    <source>
        <dbReference type="SAM" id="Phobius"/>
    </source>
</evidence>
<keyword evidence="3" id="KW-1185">Reference proteome</keyword>
<reference evidence="3" key="1">
    <citation type="submission" date="2024-07" db="EMBL/GenBank/DDBJ databases">
        <title>Two chromosome-level genome assemblies of Korean endemic species Abeliophyllum distichum and Forsythia ovata (Oleaceae).</title>
        <authorList>
            <person name="Jang H."/>
        </authorList>
    </citation>
    <scope>NUCLEOTIDE SEQUENCE [LARGE SCALE GENOMIC DNA]</scope>
</reference>
<proteinExistence type="predicted"/>
<dbReference type="AlphaFoldDB" id="A0ABD1WDX8"/>
<protein>
    <submittedName>
        <fullName evidence="2">E3 ubiquitin-protein ligase</fullName>
    </submittedName>
</protein>
<name>A0ABD1WDX8_9LAMI</name>
<keyword evidence="1" id="KW-0472">Membrane</keyword>
<dbReference type="Proteomes" id="UP001604277">
    <property type="component" value="Unassembled WGS sequence"/>
</dbReference>
<accession>A0ABD1WDX8</accession>
<comment type="caution">
    <text evidence="2">The sequence shown here is derived from an EMBL/GenBank/DDBJ whole genome shotgun (WGS) entry which is preliminary data.</text>
</comment>
<keyword evidence="1" id="KW-0812">Transmembrane</keyword>